<accession>A0A1B6HUV4</accession>
<evidence type="ECO:0000313" key="2">
    <source>
        <dbReference type="EMBL" id="JAS78449.1"/>
    </source>
</evidence>
<feature type="non-terminal residue" evidence="2">
    <location>
        <position position="165"/>
    </location>
</feature>
<evidence type="ECO:0000256" key="1">
    <source>
        <dbReference type="SAM" id="MobiDB-lite"/>
    </source>
</evidence>
<dbReference type="EMBL" id="GECU01029257">
    <property type="protein sequence ID" value="JAS78449.1"/>
    <property type="molecule type" value="Transcribed_RNA"/>
</dbReference>
<gene>
    <name evidence="2" type="ORF">g.15381</name>
</gene>
<protein>
    <submittedName>
        <fullName evidence="2">Uncharacterized protein</fullName>
    </submittedName>
</protein>
<name>A0A1B6HUV4_9HEMI</name>
<organism evidence="2">
    <name type="scientific">Homalodisca liturata</name>
    <dbReference type="NCBI Taxonomy" id="320908"/>
    <lineage>
        <taxon>Eukaryota</taxon>
        <taxon>Metazoa</taxon>
        <taxon>Ecdysozoa</taxon>
        <taxon>Arthropoda</taxon>
        <taxon>Hexapoda</taxon>
        <taxon>Insecta</taxon>
        <taxon>Pterygota</taxon>
        <taxon>Neoptera</taxon>
        <taxon>Paraneoptera</taxon>
        <taxon>Hemiptera</taxon>
        <taxon>Auchenorrhyncha</taxon>
        <taxon>Membracoidea</taxon>
        <taxon>Cicadellidae</taxon>
        <taxon>Cicadellinae</taxon>
        <taxon>Proconiini</taxon>
        <taxon>Homalodisca</taxon>
    </lineage>
</organism>
<feature type="compositionally biased region" description="Pro residues" evidence="1">
    <location>
        <begin position="59"/>
        <end position="72"/>
    </location>
</feature>
<feature type="region of interest" description="Disordered" evidence="1">
    <location>
        <begin position="52"/>
        <end position="75"/>
    </location>
</feature>
<reference evidence="2" key="1">
    <citation type="submission" date="2015-11" db="EMBL/GenBank/DDBJ databases">
        <title>De novo transcriptome assembly of four potential Pierce s Disease insect vectors from Arizona vineyards.</title>
        <authorList>
            <person name="Tassone E.E."/>
        </authorList>
    </citation>
    <scope>NUCLEOTIDE SEQUENCE</scope>
</reference>
<proteinExistence type="predicted"/>
<dbReference type="AlphaFoldDB" id="A0A1B6HUV4"/>
<sequence length="165" mass="17160">MVDLSRNRNPDILQWGFSEMGGCYGPGAAVPGVPGGQGGPTVVAAMLGGSPPGRNTARPPWPPIELPHPPPAHQATDGFGRYGVYSLFPGDVYAAPRYPAPAAAAPGPAPAQYHGLLPPPHKECVFSAYTAGPGSPYSAPVVERGISQLQELMAKGMEKKRLLEP</sequence>